<dbReference type="AlphaFoldDB" id="A0A2T3FT02"/>
<evidence type="ECO:0000256" key="1">
    <source>
        <dbReference type="SAM" id="SignalP"/>
    </source>
</evidence>
<dbReference type="InterPro" id="IPR013693">
    <property type="entry name" value="SpoIID/LytB_N"/>
</dbReference>
<keyword evidence="1" id="KW-0732">Signal</keyword>
<keyword evidence="4" id="KW-1185">Reference proteome</keyword>
<evidence type="ECO:0000313" key="4">
    <source>
        <dbReference type="Proteomes" id="UP000241048"/>
    </source>
</evidence>
<comment type="caution">
    <text evidence="3">The sequence shown here is derived from an EMBL/GenBank/DDBJ whole genome shotgun (WGS) entry which is preliminary data.</text>
</comment>
<evidence type="ECO:0000259" key="2">
    <source>
        <dbReference type="Pfam" id="PF08486"/>
    </source>
</evidence>
<dbReference type="InterPro" id="IPR013486">
    <property type="entry name" value="SpoIID/LytB"/>
</dbReference>
<reference evidence="3 4" key="1">
    <citation type="submission" date="2018-03" db="EMBL/GenBank/DDBJ databases">
        <title>Lachnoclostridium SNUG30386 gen.nov., sp.nov., isolated from human faeces.</title>
        <authorList>
            <person name="Seo B."/>
            <person name="Jeon K."/>
            <person name="Ko G."/>
        </authorList>
    </citation>
    <scope>NUCLEOTIDE SEQUENCE [LARGE SCALE GENOMIC DNA]</scope>
    <source>
        <strain evidence="3 4">SNUG30386</strain>
    </source>
</reference>
<proteinExistence type="predicted"/>
<dbReference type="NCBIfam" id="TIGR02669">
    <property type="entry name" value="SpoIID_LytB"/>
    <property type="match status" value="1"/>
</dbReference>
<dbReference type="EMBL" id="PYLO01000001">
    <property type="protein sequence ID" value="PST38406.1"/>
    <property type="molecule type" value="Genomic_DNA"/>
</dbReference>
<feature type="domain" description="Sporulation stage II protein D amidase enhancer LytB N-terminal" evidence="2">
    <location>
        <begin position="69"/>
        <end position="155"/>
    </location>
</feature>
<dbReference type="GO" id="GO:0030435">
    <property type="term" value="P:sporulation resulting in formation of a cellular spore"/>
    <property type="evidence" value="ECO:0007669"/>
    <property type="project" value="InterPro"/>
</dbReference>
<dbReference type="Pfam" id="PF08486">
    <property type="entry name" value="SpoIID"/>
    <property type="match status" value="1"/>
</dbReference>
<gene>
    <name evidence="3" type="ORF">C7U56_00080</name>
</gene>
<sequence length="330" mass="35774">MKKRTAAVLAAFLIPYITTLAVSGRVQGADGGKIGGNSDRTSGGGSQTDGRQILLDREDGVRNNGTGYAVPLEEYLIGLTAVQIPDGYPKEAVKAQAILARTALYREMDGADSIEESALDMDYLEPEQIESRFEAAGMPEYYQTICGAVRESVGQTAIWDGDYIEPLFHAVSAGRTREGDEAHPYLASVAAKEDEGAGGYLTRQGMTREELKKRLEEGLNALGEHPDLENLEEERILEEIQIVKRDSAGYVETVQIGAETYSGDAVRYALGVPSPAFSLEEDGDEIRCVTYGRGHGYGLSQYGAGLMAENGSSAEEILKHYFKNIQIVSE</sequence>
<feature type="signal peptide" evidence="1">
    <location>
        <begin position="1"/>
        <end position="21"/>
    </location>
</feature>
<evidence type="ECO:0000313" key="3">
    <source>
        <dbReference type="EMBL" id="PST38406.1"/>
    </source>
</evidence>
<name>A0A2T3FT02_9CLOT</name>
<dbReference type="RefSeq" id="WP_106999705.1">
    <property type="nucleotide sequence ID" value="NZ_JAQDZI010000013.1"/>
</dbReference>
<protein>
    <submittedName>
        <fullName evidence="3">Stage II sporulation protein SpoIID</fullName>
    </submittedName>
</protein>
<dbReference type="Proteomes" id="UP000241048">
    <property type="component" value="Unassembled WGS sequence"/>
</dbReference>
<accession>A0A2T3FT02</accession>
<feature type="chain" id="PRO_5039584532" evidence="1">
    <location>
        <begin position="22"/>
        <end position="330"/>
    </location>
</feature>
<organism evidence="3 4">
    <name type="scientific">Clostridium fessum</name>
    <dbReference type="NCBI Taxonomy" id="2126740"/>
    <lineage>
        <taxon>Bacteria</taxon>
        <taxon>Bacillati</taxon>
        <taxon>Bacillota</taxon>
        <taxon>Clostridia</taxon>
        <taxon>Eubacteriales</taxon>
        <taxon>Clostridiaceae</taxon>
        <taxon>Clostridium</taxon>
    </lineage>
</organism>